<dbReference type="Gene3D" id="3.20.20.150">
    <property type="entry name" value="Divalent-metal-dependent TIM barrel enzymes"/>
    <property type="match status" value="1"/>
</dbReference>
<feature type="signal peptide" evidence="1">
    <location>
        <begin position="1"/>
        <end position="28"/>
    </location>
</feature>
<evidence type="ECO:0000259" key="2">
    <source>
        <dbReference type="Pfam" id="PF01261"/>
    </source>
</evidence>
<accession>A0A7W9B5E8</accession>
<dbReference type="InterPro" id="IPR036237">
    <property type="entry name" value="Xyl_isomerase-like_sf"/>
</dbReference>
<dbReference type="Proteomes" id="UP000537161">
    <property type="component" value="Unassembled WGS sequence"/>
</dbReference>
<dbReference type="AlphaFoldDB" id="A0A7W9B5E8"/>
<dbReference type="SUPFAM" id="SSF51658">
    <property type="entry name" value="Xylose isomerase-like"/>
    <property type="match status" value="1"/>
</dbReference>
<organism evidence="3 4">
    <name type="scientific">Sphingopyxis panaciterrulae</name>
    <dbReference type="NCBI Taxonomy" id="462372"/>
    <lineage>
        <taxon>Bacteria</taxon>
        <taxon>Pseudomonadati</taxon>
        <taxon>Pseudomonadota</taxon>
        <taxon>Alphaproteobacteria</taxon>
        <taxon>Sphingomonadales</taxon>
        <taxon>Sphingomonadaceae</taxon>
        <taxon>Sphingopyxis</taxon>
    </lineage>
</organism>
<dbReference type="PANTHER" id="PTHR12110">
    <property type="entry name" value="HYDROXYPYRUVATE ISOMERASE"/>
    <property type="match status" value="1"/>
</dbReference>
<sequence length="303" mass="32426">MDHHCTRRSLLSTALLAAVLPGTASAVAADHPQLGIQLWMVKDALAADPAATLRAIAAAGFGAVELAGWPSGDRTTFAAMLAEAGLSCRCAHLPILLASDEELAPLLDEAAGFGLTHVFAPVPGFADALDLPQSERGSALFARTLNADDWRWNAERLNRVADRAAAHGLTIGYHNHNIEFAPLDRTTPYAMLLAGTDPERVVFEFDVGHVILAGADPFALLAEHPGRFRAAHLKQWRRPFAPRTRLDLPPSADFSAGFDWPGWLAAARGAGIVHLFAERDNLTPAEQLPATLQAGRYFAGLGR</sequence>
<feature type="chain" id="PRO_5030853603" evidence="1">
    <location>
        <begin position="29"/>
        <end position="303"/>
    </location>
</feature>
<keyword evidence="4" id="KW-1185">Reference proteome</keyword>
<evidence type="ECO:0000256" key="1">
    <source>
        <dbReference type="SAM" id="SignalP"/>
    </source>
</evidence>
<dbReference type="InterPro" id="IPR013022">
    <property type="entry name" value="Xyl_isomerase-like_TIM-brl"/>
</dbReference>
<dbReference type="GO" id="GO:0016853">
    <property type="term" value="F:isomerase activity"/>
    <property type="evidence" value="ECO:0007669"/>
    <property type="project" value="UniProtKB-KW"/>
</dbReference>
<dbReference type="Pfam" id="PF01261">
    <property type="entry name" value="AP_endonuc_2"/>
    <property type="match status" value="1"/>
</dbReference>
<gene>
    <name evidence="3" type="ORF">FHR21_001925</name>
</gene>
<keyword evidence="1" id="KW-0732">Signal</keyword>
<name>A0A7W9B5E8_9SPHN</name>
<dbReference type="EMBL" id="JACIJH010000005">
    <property type="protein sequence ID" value="MBB5706568.1"/>
    <property type="molecule type" value="Genomic_DNA"/>
</dbReference>
<dbReference type="PANTHER" id="PTHR12110:SF41">
    <property type="entry name" value="INOSOSE DEHYDRATASE"/>
    <property type="match status" value="1"/>
</dbReference>
<dbReference type="PROSITE" id="PS51318">
    <property type="entry name" value="TAT"/>
    <property type="match status" value="1"/>
</dbReference>
<protein>
    <submittedName>
        <fullName evidence="3">Sugar phosphate isomerase/epimerase</fullName>
    </submittedName>
</protein>
<evidence type="ECO:0000313" key="3">
    <source>
        <dbReference type="EMBL" id="MBB5706568.1"/>
    </source>
</evidence>
<dbReference type="InterPro" id="IPR050312">
    <property type="entry name" value="IolE/XylAMocC-like"/>
</dbReference>
<comment type="caution">
    <text evidence="3">The sequence shown here is derived from an EMBL/GenBank/DDBJ whole genome shotgun (WGS) entry which is preliminary data.</text>
</comment>
<dbReference type="InterPro" id="IPR006311">
    <property type="entry name" value="TAT_signal"/>
</dbReference>
<evidence type="ECO:0000313" key="4">
    <source>
        <dbReference type="Proteomes" id="UP000537161"/>
    </source>
</evidence>
<dbReference type="RefSeq" id="WP_184097600.1">
    <property type="nucleotide sequence ID" value="NZ_JACIJH010000005.1"/>
</dbReference>
<feature type="domain" description="Xylose isomerase-like TIM barrel" evidence="2">
    <location>
        <begin position="53"/>
        <end position="271"/>
    </location>
</feature>
<keyword evidence="3" id="KW-0413">Isomerase</keyword>
<proteinExistence type="predicted"/>
<reference evidence="3 4" key="1">
    <citation type="submission" date="2020-08" db="EMBL/GenBank/DDBJ databases">
        <title>Genomic Encyclopedia of Type Strains, Phase IV (KMG-IV): sequencing the most valuable type-strain genomes for metagenomic binning, comparative biology and taxonomic classification.</title>
        <authorList>
            <person name="Goeker M."/>
        </authorList>
    </citation>
    <scope>NUCLEOTIDE SEQUENCE [LARGE SCALE GENOMIC DNA]</scope>
    <source>
        <strain evidence="3 4">DSM 27163</strain>
    </source>
</reference>